<evidence type="ECO:0000256" key="2">
    <source>
        <dbReference type="ARBA" id="ARBA00023012"/>
    </source>
</evidence>
<dbReference type="GeneID" id="96294537"/>
<evidence type="ECO:0000256" key="7">
    <source>
        <dbReference type="SAM" id="MobiDB-lite"/>
    </source>
</evidence>
<dbReference type="PANTHER" id="PTHR35807:SF1">
    <property type="entry name" value="TRANSCRIPTIONAL REGULATOR REDD"/>
    <property type="match status" value="1"/>
</dbReference>
<evidence type="ECO:0000256" key="3">
    <source>
        <dbReference type="ARBA" id="ARBA00023015"/>
    </source>
</evidence>
<dbReference type="PANTHER" id="PTHR35807">
    <property type="entry name" value="TRANSCRIPTIONAL REGULATOR REDD-RELATED"/>
    <property type="match status" value="1"/>
</dbReference>
<dbReference type="InterPro" id="IPR027417">
    <property type="entry name" value="P-loop_NTPase"/>
</dbReference>
<dbReference type="Gene3D" id="3.30.70.1230">
    <property type="entry name" value="Nucleotide cyclase"/>
    <property type="match status" value="1"/>
</dbReference>
<protein>
    <recommendedName>
        <fullName evidence="8">OmpR/PhoB-type domain-containing protein</fullName>
    </recommendedName>
</protein>
<comment type="caution">
    <text evidence="9">The sequence shown here is derived from an EMBL/GenBank/DDBJ whole genome shotgun (WGS) entry which is preliminary data.</text>
</comment>
<feature type="domain" description="OmpR/PhoB-type" evidence="8">
    <location>
        <begin position="1"/>
        <end position="94"/>
    </location>
</feature>
<accession>A0ABQ3ANV6</accession>
<dbReference type="SMART" id="SM01043">
    <property type="entry name" value="BTAD"/>
    <property type="match status" value="1"/>
</dbReference>
<gene>
    <name evidence="9" type="ORF">GCM10010326_66690</name>
</gene>
<dbReference type="InterPro" id="IPR041664">
    <property type="entry name" value="AAA_16"/>
</dbReference>
<dbReference type="InterPro" id="IPR011990">
    <property type="entry name" value="TPR-like_helical_dom_sf"/>
</dbReference>
<evidence type="ECO:0000256" key="6">
    <source>
        <dbReference type="PROSITE-ProRule" id="PRU01091"/>
    </source>
</evidence>
<dbReference type="SUPFAM" id="SSF46894">
    <property type="entry name" value="C-terminal effector domain of the bipartite response regulators"/>
    <property type="match status" value="1"/>
</dbReference>
<dbReference type="SMART" id="SM00862">
    <property type="entry name" value="Trans_reg_C"/>
    <property type="match status" value="1"/>
</dbReference>
<dbReference type="InterPro" id="IPR016032">
    <property type="entry name" value="Sig_transdc_resp-reg_C-effctor"/>
</dbReference>
<dbReference type="SUPFAM" id="SSF48452">
    <property type="entry name" value="TPR-like"/>
    <property type="match status" value="1"/>
</dbReference>
<dbReference type="InterPro" id="IPR051677">
    <property type="entry name" value="AfsR-DnrI-RedD_regulator"/>
</dbReference>
<keyword evidence="3" id="KW-0805">Transcription regulation</keyword>
<dbReference type="SUPFAM" id="SSF55073">
    <property type="entry name" value="Nucleotide cyclase"/>
    <property type="match status" value="1"/>
</dbReference>
<proteinExistence type="inferred from homology"/>
<evidence type="ECO:0000256" key="1">
    <source>
        <dbReference type="ARBA" id="ARBA00005820"/>
    </source>
</evidence>
<dbReference type="Gene3D" id="1.10.10.10">
    <property type="entry name" value="Winged helix-like DNA-binding domain superfamily/Winged helix DNA-binding domain"/>
    <property type="match status" value="1"/>
</dbReference>
<sequence>MEVDGSDGPVNLGGTKQRATLGLLLLQANKVVATSQLLNALWGADDAPTTSRKILQNAVYGLRGVLSSGSRRNGGPDQHEATLLTQPPGYMMRVAPEQVDLHRFHAWVGEGREKLAQGASEPAASLLHDALGLWRGPALADLVEAGIEWPELVAVQKARLDVLEDYFDAQLACNRHHVVLADLEMMVETEPLRERSCGQLMLALYRCGRQADALNVYSRIRTALVEDLGLEPGRGLQQLQQAILTQDPELCLPAPGAGRPFTTADGSAATERRPAVLSVAPVGGAVNAEALGTHAAEPTVRPPTSETVTGRMPVGDVVTGRVPVGEVAAAASAGGASANEKPPGGSPADDPSADEAAARQPSVTRHQVSALSIRTWLAPTLGGADSAELDQLLNGTASVVRKQVERFGGTVTASIGSVTLALFGLSGPRADGDDDARQAVLAALAIRDVLDASDGSGPALAELTVQTAVTRGGVLVSRRDHADAPTVVGAVLDESQALLSSVPAGAVLVSDAVRRTAGDAVVCRPADVGWQVLGVREAHGGPGPTGDTEGSCELDVLRGLMKRTQRRAAPYLVTVLGESGTGKSRLLGDFEHWVTGRSEAPVVLIGRTPAVTQDDPLAAQAQILSAYCGLRPGDDEATVRAALSDRVRSLFSTDADRILSSLLALLDTGAEALLRVVCPEDVLGAWCEFFRAAVRTEPIVLCIDDLHHATDFVLDAIEGLAESAGPCPLFVVACAGPELVLRKPNWTGGKRHATTVTLDQPVRVSSERLVEFLLSAANG</sequence>
<keyword evidence="10" id="KW-1185">Reference proteome</keyword>
<evidence type="ECO:0000259" key="8">
    <source>
        <dbReference type="PROSITE" id="PS51755"/>
    </source>
</evidence>
<feature type="region of interest" description="Disordered" evidence="7">
    <location>
        <begin position="291"/>
        <end position="312"/>
    </location>
</feature>
<dbReference type="Proteomes" id="UP000600946">
    <property type="component" value="Unassembled WGS sequence"/>
</dbReference>
<dbReference type="Pfam" id="PF03704">
    <property type="entry name" value="BTAD"/>
    <property type="match status" value="1"/>
</dbReference>
<evidence type="ECO:0000313" key="9">
    <source>
        <dbReference type="EMBL" id="GGY62464.1"/>
    </source>
</evidence>
<evidence type="ECO:0000313" key="10">
    <source>
        <dbReference type="Proteomes" id="UP000600946"/>
    </source>
</evidence>
<keyword evidence="4 6" id="KW-0238">DNA-binding</keyword>
<dbReference type="Gene3D" id="1.25.40.10">
    <property type="entry name" value="Tetratricopeptide repeat domain"/>
    <property type="match status" value="1"/>
</dbReference>
<feature type="region of interest" description="Disordered" evidence="7">
    <location>
        <begin position="331"/>
        <end position="365"/>
    </location>
</feature>
<dbReference type="PROSITE" id="PS51755">
    <property type="entry name" value="OMPR_PHOB"/>
    <property type="match status" value="1"/>
</dbReference>
<dbReference type="InterPro" id="IPR036388">
    <property type="entry name" value="WH-like_DNA-bd_sf"/>
</dbReference>
<dbReference type="InterPro" id="IPR005158">
    <property type="entry name" value="BTAD"/>
</dbReference>
<dbReference type="Pfam" id="PF13191">
    <property type="entry name" value="AAA_16"/>
    <property type="match status" value="1"/>
</dbReference>
<dbReference type="InterPro" id="IPR001867">
    <property type="entry name" value="OmpR/PhoB-type_DNA-bd"/>
</dbReference>
<reference evidence="10" key="1">
    <citation type="journal article" date="2019" name="Int. J. Syst. Evol. Microbiol.">
        <title>The Global Catalogue of Microorganisms (GCM) 10K type strain sequencing project: providing services to taxonomists for standard genome sequencing and annotation.</title>
        <authorList>
            <consortium name="The Broad Institute Genomics Platform"/>
            <consortium name="The Broad Institute Genome Sequencing Center for Infectious Disease"/>
            <person name="Wu L."/>
            <person name="Ma J."/>
        </authorList>
    </citation>
    <scope>NUCLEOTIDE SEQUENCE [LARGE SCALE GENOMIC DNA]</scope>
    <source>
        <strain evidence="10">JCM 4594</strain>
    </source>
</reference>
<evidence type="ECO:0000256" key="4">
    <source>
        <dbReference type="ARBA" id="ARBA00023125"/>
    </source>
</evidence>
<dbReference type="SUPFAM" id="SSF52540">
    <property type="entry name" value="P-loop containing nucleoside triphosphate hydrolases"/>
    <property type="match status" value="1"/>
</dbReference>
<organism evidence="9 10">
    <name type="scientific">Streptomyces xanthochromogenes</name>
    <dbReference type="NCBI Taxonomy" id="67384"/>
    <lineage>
        <taxon>Bacteria</taxon>
        <taxon>Bacillati</taxon>
        <taxon>Actinomycetota</taxon>
        <taxon>Actinomycetes</taxon>
        <taxon>Kitasatosporales</taxon>
        <taxon>Streptomycetaceae</taxon>
        <taxon>Streptomyces</taxon>
    </lineage>
</organism>
<dbReference type="CDD" id="cd15831">
    <property type="entry name" value="BTAD"/>
    <property type="match status" value="1"/>
</dbReference>
<keyword evidence="5" id="KW-0804">Transcription</keyword>
<dbReference type="InterPro" id="IPR029787">
    <property type="entry name" value="Nucleotide_cyclase"/>
</dbReference>
<dbReference type="RefSeq" id="WP_229893008.1">
    <property type="nucleotide sequence ID" value="NZ_BMUU01000015.1"/>
</dbReference>
<keyword evidence="2" id="KW-0902">Two-component regulatory system</keyword>
<feature type="DNA-binding region" description="OmpR/PhoB-type" evidence="6">
    <location>
        <begin position="1"/>
        <end position="94"/>
    </location>
</feature>
<evidence type="ECO:0000256" key="5">
    <source>
        <dbReference type="ARBA" id="ARBA00023163"/>
    </source>
</evidence>
<dbReference type="EMBL" id="BMUU01000015">
    <property type="protein sequence ID" value="GGY62464.1"/>
    <property type="molecule type" value="Genomic_DNA"/>
</dbReference>
<name>A0ABQ3ANV6_9ACTN</name>
<comment type="similarity">
    <text evidence="1">Belongs to the AfsR/DnrI/RedD regulatory family.</text>
</comment>